<dbReference type="EMBL" id="JAYMYQ010000004">
    <property type="protein sequence ID" value="KAK7337581.1"/>
    <property type="molecule type" value="Genomic_DNA"/>
</dbReference>
<dbReference type="Proteomes" id="UP001367508">
    <property type="component" value="Unassembled WGS sequence"/>
</dbReference>
<protein>
    <submittedName>
        <fullName evidence="2">Uncharacterized protein</fullName>
    </submittedName>
</protein>
<feature type="region of interest" description="Disordered" evidence="1">
    <location>
        <begin position="1"/>
        <end position="20"/>
    </location>
</feature>
<comment type="caution">
    <text evidence="2">The sequence shown here is derived from an EMBL/GenBank/DDBJ whole genome shotgun (WGS) entry which is preliminary data.</text>
</comment>
<proteinExistence type="predicted"/>
<gene>
    <name evidence="2" type="ORF">VNO77_18163</name>
</gene>
<reference evidence="2 3" key="1">
    <citation type="submission" date="2024-01" db="EMBL/GenBank/DDBJ databases">
        <title>The genomes of 5 underutilized Papilionoideae crops provide insights into root nodulation and disease resistanc.</title>
        <authorList>
            <person name="Jiang F."/>
        </authorList>
    </citation>
    <scope>NUCLEOTIDE SEQUENCE [LARGE SCALE GENOMIC DNA]</scope>
    <source>
        <strain evidence="2">LVBAO_FW01</strain>
        <tissue evidence="2">Leaves</tissue>
    </source>
</reference>
<evidence type="ECO:0000313" key="3">
    <source>
        <dbReference type="Proteomes" id="UP001367508"/>
    </source>
</evidence>
<feature type="compositionally biased region" description="Polar residues" evidence="1">
    <location>
        <begin position="75"/>
        <end position="86"/>
    </location>
</feature>
<accession>A0AAN9QK25</accession>
<evidence type="ECO:0000313" key="2">
    <source>
        <dbReference type="EMBL" id="KAK7337581.1"/>
    </source>
</evidence>
<organism evidence="2 3">
    <name type="scientific">Canavalia gladiata</name>
    <name type="common">Sword bean</name>
    <name type="synonym">Dolichos gladiatus</name>
    <dbReference type="NCBI Taxonomy" id="3824"/>
    <lineage>
        <taxon>Eukaryota</taxon>
        <taxon>Viridiplantae</taxon>
        <taxon>Streptophyta</taxon>
        <taxon>Embryophyta</taxon>
        <taxon>Tracheophyta</taxon>
        <taxon>Spermatophyta</taxon>
        <taxon>Magnoliopsida</taxon>
        <taxon>eudicotyledons</taxon>
        <taxon>Gunneridae</taxon>
        <taxon>Pentapetalae</taxon>
        <taxon>rosids</taxon>
        <taxon>fabids</taxon>
        <taxon>Fabales</taxon>
        <taxon>Fabaceae</taxon>
        <taxon>Papilionoideae</taxon>
        <taxon>50 kb inversion clade</taxon>
        <taxon>NPAAA clade</taxon>
        <taxon>indigoferoid/millettioid clade</taxon>
        <taxon>Phaseoleae</taxon>
        <taxon>Canavalia</taxon>
    </lineage>
</organism>
<sequence>MEGEESKSSEGQRWEGGGDPEYIGCFEVVNLKSFESQSCAVTGKDCVITTLINLKNDRSRDQHQTIPDSEGQKLSKGQINSFKTKR</sequence>
<name>A0AAN9QK25_CANGL</name>
<feature type="compositionally biased region" description="Basic and acidic residues" evidence="1">
    <location>
        <begin position="1"/>
        <end position="13"/>
    </location>
</feature>
<dbReference type="AlphaFoldDB" id="A0AAN9QK25"/>
<evidence type="ECO:0000256" key="1">
    <source>
        <dbReference type="SAM" id="MobiDB-lite"/>
    </source>
</evidence>
<keyword evidence="3" id="KW-1185">Reference proteome</keyword>
<feature type="region of interest" description="Disordered" evidence="1">
    <location>
        <begin position="57"/>
        <end position="86"/>
    </location>
</feature>